<dbReference type="Proteomes" id="UP000001699">
    <property type="component" value="Unassembled WGS sequence"/>
</dbReference>
<organism evidence="1 2">
    <name type="scientific">Aspergillus fumigatus (strain CBS 144.89 / FGSC A1163 / CEA10)</name>
    <name type="common">Neosartorya fumigata</name>
    <dbReference type="NCBI Taxonomy" id="451804"/>
    <lineage>
        <taxon>Eukaryota</taxon>
        <taxon>Fungi</taxon>
        <taxon>Dikarya</taxon>
        <taxon>Ascomycota</taxon>
        <taxon>Pezizomycotina</taxon>
        <taxon>Eurotiomycetes</taxon>
        <taxon>Eurotiomycetidae</taxon>
        <taxon>Eurotiales</taxon>
        <taxon>Aspergillaceae</taxon>
        <taxon>Aspergillus</taxon>
        <taxon>Aspergillus subgen. Fumigati</taxon>
    </lineage>
</organism>
<evidence type="ECO:0000313" key="1">
    <source>
        <dbReference type="EMBL" id="EDP50767.1"/>
    </source>
</evidence>
<proteinExistence type="predicted"/>
<keyword evidence="2" id="KW-1185">Reference proteome</keyword>
<accession>B0Y518</accession>
<evidence type="ECO:0000313" key="2">
    <source>
        <dbReference type="Proteomes" id="UP000001699"/>
    </source>
</evidence>
<name>B0Y518_ASPFC</name>
<protein>
    <submittedName>
        <fullName evidence="1">Uncharacterized protein</fullName>
    </submittedName>
</protein>
<dbReference type="AlphaFoldDB" id="B0Y518"/>
<dbReference type="OrthoDB" id="4355239at2759"/>
<reference evidence="1 2" key="1">
    <citation type="journal article" date="2008" name="PLoS Genet.">
        <title>Genomic islands in the pathogenic filamentous fungus Aspergillus fumigatus.</title>
        <authorList>
            <person name="Fedorova N.D."/>
            <person name="Khaldi N."/>
            <person name="Joardar V.S."/>
            <person name="Maiti R."/>
            <person name="Amedeo P."/>
            <person name="Anderson M.J."/>
            <person name="Crabtree J."/>
            <person name="Silva J.C."/>
            <person name="Badger J.H."/>
            <person name="Albarraq A."/>
            <person name="Angiuoli S."/>
            <person name="Bussey H."/>
            <person name="Bowyer P."/>
            <person name="Cotty P.J."/>
            <person name="Dyer P.S."/>
            <person name="Egan A."/>
            <person name="Galens K."/>
            <person name="Fraser-Liggett C.M."/>
            <person name="Haas B.J."/>
            <person name="Inman J.M."/>
            <person name="Kent R."/>
            <person name="Lemieux S."/>
            <person name="Malavazi I."/>
            <person name="Orvis J."/>
            <person name="Roemer T."/>
            <person name="Ronning C.M."/>
            <person name="Sundaram J.P."/>
            <person name="Sutton G."/>
            <person name="Turner G."/>
            <person name="Venter J.C."/>
            <person name="White O.R."/>
            <person name="Whitty B.R."/>
            <person name="Youngman P."/>
            <person name="Wolfe K.H."/>
            <person name="Goldman G.H."/>
            <person name="Wortman J.R."/>
            <person name="Jiang B."/>
            <person name="Denning D.W."/>
            <person name="Nierman W.C."/>
        </authorList>
    </citation>
    <scope>NUCLEOTIDE SEQUENCE [LARGE SCALE GENOMIC DNA]</scope>
    <source>
        <strain evidence="2">CBS 144.89 / FGSC A1163 / CEA10</strain>
    </source>
</reference>
<sequence>MLEVETVSDTGREGVPQARQGAASINGLCRSQPCRWTNYSLTHSHCNQKTRRNASTSQGWFHLHNSILRAGASAALVGIQVRCLSVIYFKYEDIMEHLESDVRSLVDVLEDVLTSDFDENDLIRLNNHGIIENYTKLLVDTLTDDCLLILSLVTWHFDASSSRLPPPLLLLYFIEWRENSGLYKILWDRYAENSGQVTSLEAFTAKFNKLIGIIMEGFFNVLGLS</sequence>
<dbReference type="HOGENOM" id="CLU_1229682_0_0_1"/>
<dbReference type="VEuPathDB" id="FungiDB:AFUB_071080"/>
<gene>
    <name evidence="1" type="ORF">AFUB_071080</name>
</gene>
<dbReference type="EMBL" id="DS499598">
    <property type="protein sequence ID" value="EDP50767.1"/>
    <property type="molecule type" value="Genomic_DNA"/>
</dbReference>